<dbReference type="SUPFAM" id="SSF46689">
    <property type="entry name" value="Homeodomain-like"/>
    <property type="match status" value="1"/>
</dbReference>
<reference evidence="1" key="1">
    <citation type="submission" date="2013-08" db="EMBL/GenBank/DDBJ databases">
        <authorList>
            <person name="Mendez C."/>
            <person name="Richter M."/>
            <person name="Ferrer M."/>
            <person name="Sanchez J."/>
        </authorList>
    </citation>
    <scope>NUCLEOTIDE SEQUENCE</scope>
</reference>
<evidence type="ECO:0000313" key="1">
    <source>
        <dbReference type="EMBL" id="EQD80199.1"/>
    </source>
</evidence>
<feature type="non-terminal residue" evidence="1">
    <location>
        <position position="71"/>
    </location>
</feature>
<accession>T1DFU5</accession>
<comment type="caution">
    <text evidence="1">The sequence shown here is derived from an EMBL/GenBank/DDBJ whole genome shotgun (WGS) entry which is preliminary data.</text>
</comment>
<dbReference type="InterPro" id="IPR009057">
    <property type="entry name" value="Homeodomain-like_sf"/>
</dbReference>
<proteinExistence type="predicted"/>
<dbReference type="AlphaFoldDB" id="T1DFU5"/>
<protein>
    <recommendedName>
        <fullName evidence="2">Transposase</fullName>
    </recommendedName>
</protein>
<name>T1DFU5_9ZZZZ</name>
<sequence length="71" mass="7851">MRHAQTIELSSEERATLGQLARSRTTSVRMARRARIVLLAADGLRNDAIAQRVGVGRVQVGCWRTRYAEGG</sequence>
<organism evidence="1">
    <name type="scientific">mine drainage metagenome</name>
    <dbReference type="NCBI Taxonomy" id="410659"/>
    <lineage>
        <taxon>unclassified sequences</taxon>
        <taxon>metagenomes</taxon>
        <taxon>ecological metagenomes</taxon>
    </lineage>
</organism>
<dbReference type="EMBL" id="AUZX01000865">
    <property type="protein sequence ID" value="EQD80199.1"/>
    <property type="molecule type" value="Genomic_DNA"/>
</dbReference>
<evidence type="ECO:0008006" key="2">
    <source>
        <dbReference type="Google" id="ProtNLM"/>
    </source>
</evidence>
<reference evidence="1" key="2">
    <citation type="journal article" date="2014" name="ISME J.">
        <title>Microbial stratification in low pH oxic and suboxic macroscopic growths along an acid mine drainage.</title>
        <authorList>
            <person name="Mendez-Garcia C."/>
            <person name="Mesa V."/>
            <person name="Sprenger R.R."/>
            <person name="Richter M."/>
            <person name="Diez M.S."/>
            <person name="Solano J."/>
            <person name="Bargiela R."/>
            <person name="Golyshina O.V."/>
            <person name="Manteca A."/>
            <person name="Ramos J.L."/>
            <person name="Gallego J.R."/>
            <person name="Llorente I."/>
            <person name="Martins Dos Santos V.A."/>
            <person name="Jensen O.N."/>
            <person name="Pelaez A.I."/>
            <person name="Sanchez J."/>
            <person name="Ferrer M."/>
        </authorList>
    </citation>
    <scope>NUCLEOTIDE SEQUENCE</scope>
</reference>
<dbReference type="Pfam" id="PF13384">
    <property type="entry name" value="HTH_23"/>
    <property type="match status" value="1"/>
</dbReference>
<gene>
    <name evidence="1" type="ORF">B1A_01140</name>
</gene>